<protein>
    <submittedName>
        <fullName evidence="2">AAA family ATPase</fullName>
    </submittedName>
</protein>
<dbReference type="PANTHER" id="PTHR35894">
    <property type="entry name" value="GENERAL SECRETION PATHWAY PROTEIN A-RELATED"/>
    <property type="match status" value="1"/>
</dbReference>
<dbReference type="SMART" id="SM00382">
    <property type="entry name" value="AAA"/>
    <property type="match status" value="1"/>
</dbReference>
<dbReference type="GO" id="GO:0016887">
    <property type="term" value="F:ATP hydrolysis activity"/>
    <property type="evidence" value="ECO:0007669"/>
    <property type="project" value="InterPro"/>
</dbReference>
<proteinExistence type="predicted"/>
<dbReference type="Pfam" id="PF13401">
    <property type="entry name" value="AAA_22"/>
    <property type="match status" value="1"/>
</dbReference>
<dbReference type="Gene3D" id="3.90.70.10">
    <property type="entry name" value="Cysteine proteinases"/>
    <property type="match status" value="1"/>
</dbReference>
<dbReference type="SUPFAM" id="SSF52540">
    <property type="entry name" value="P-loop containing nucleoside triphosphate hydrolases"/>
    <property type="match status" value="1"/>
</dbReference>
<dbReference type="Proteomes" id="UP000305760">
    <property type="component" value="Unassembled WGS sequence"/>
</dbReference>
<dbReference type="RefSeq" id="WP_139447564.1">
    <property type="nucleotide sequence ID" value="NZ_SMDR01000001.1"/>
</dbReference>
<keyword evidence="3" id="KW-1185">Reference proteome</keyword>
<comment type="caution">
    <text evidence="2">The sequence shown here is derived from an EMBL/GenBank/DDBJ whole genome shotgun (WGS) entry which is preliminary data.</text>
</comment>
<accession>A0A5C4RXP2</accession>
<dbReference type="InterPro" id="IPR003593">
    <property type="entry name" value="AAA+_ATPase"/>
</dbReference>
<dbReference type="Pfam" id="PF01471">
    <property type="entry name" value="PG_binding_1"/>
    <property type="match status" value="1"/>
</dbReference>
<dbReference type="Gene3D" id="3.40.50.300">
    <property type="entry name" value="P-loop containing nucleotide triphosphate hydrolases"/>
    <property type="match status" value="1"/>
</dbReference>
<feature type="domain" description="AAA+ ATPase" evidence="1">
    <location>
        <begin position="44"/>
        <end position="187"/>
    </location>
</feature>
<dbReference type="EMBL" id="SMDR01000001">
    <property type="protein sequence ID" value="TNJ35775.1"/>
    <property type="molecule type" value="Genomic_DNA"/>
</dbReference>
<dbReference type="Gene3D" id="1.10.101.10">
    <property type="entry name" value="PGBD-like superfamily/PGBD"/>
    <property type="match status" value="1"/>
</dbReference>
<dbReference type="InterPro" id="IPR049945">
    <property type="entry name" value="AAA_22"/>
</dbReference>
<sequence>MYLEHYGLNEPPFSITPDPRFVYLSERHRDALAHLLFGIGQGGGGGFVQLTGEVGTGKTTLCRLLLEQLPENTRVALVLNPRLSPEELLETICEELRIDIEGKRGSLKSLVDALNHFLLDAYAQGLRVVLIIDEAQNLSVAALEQVRLLTNLETPTQKLLQILLLGQPELRDMLAREDLRQLAQRITARFHLTPLDAEETEAYLRHRFAVAGGQRFPFTKLAVKRIHAHSGGVPRLVNIIAERSLLAGYAHDEAQIGERWVDRAAREALAPRLSRLPRPTMAKGVGAVLAIGLSAFLFWPRTPPPEPVPVPVKETAAVPVTLPVPYLPGDALDQRARLAGESPLPAWGQLLGLWTVRAQEATPASAAACPPALAPGLYCLRGRASLDKLSALGRPVLLRLQTVEGEAWAVLLGADALRVRLWLGGGRFDTDRLALERYWRGDYTTIWRGPQFLLPAPAPGDSGPAVDWIHDRLRDRAGLDTPEAGPAVLDATSLAAVRRLQTAHGLVADGVVGPETLLALSARDSEGPQLRRGLD</sequence>
<organism evidence="2 3">
    <name type="scientific">Arenimonas terrae</name>
    <dbReference type="NCBI Taxonomy" id="2546226"/>
    <lineage>
        <taxon>Bacteria</taxon>
        <taxon>Pseudomonadati</taxon>
        <taxon>Pseudomonadota</taxon>
        <taxon>Gammaproteobacteria</taxon>
        <taxon>Lysobacterales</taxon>
        <taxon>Lysobacteraceae</taxon>
        <taxon>Arenimonas</taxon>
    </lineage>
</organism>
<reference evidence="2 3" key="1">
    <citation type="submission" date="2019-03" db="EMBL/GenBank/DDBJ databases">
        <title>Arenimonas daejeonensis sp. nov., isolated from compost.</title>
        <authorList>
            <person name="Jeon C.O."/>
        </authorList>
    </citation>
    <scope>NUCLEOTIDE SEQUENCE [LARGE SCALE GENOMIC DNA]</scope>
    <source>
        <strain evidence="2 3">R29</strain>
    </source>
</reference>
<dbReference type="SUPFAM" id="SSF47090">
    <property type="entry name" value="PGBD-like"/>
    <property type="match status" value="1"/>
</dbReference>
<evidence type="ECO:0000259" key="1">
    <source>
        <dbReference type="SMART" id="SM00382"/>
    </source>
</evidence>
<dbReference type="InterPro" id="IPR052026">
    <property type="entry name" value="ExeA_AAA_ATPase_DNA-bind"/>
</dbReference>
<dbReference type="OrthoDB" id="9780149at2"/>
<dbReference type="PANTHER" id="PTHR35894:SF1">
    <property type="entry name" value="PHOSPHORIBULOKINASE _ URIDINE KINASE FAMILY"/>
    <property type="match status" value="1"/>
</dbReference>
<dbReference type="InterPro" id="IPR036365">
    <property type="entry name" value="PGBD-like_sf"/>
</dbReference>
<dbReference type="InterPro" id="IPR002477">
    <property type="entry name" value="Peptidoglycan-bd-like"/>
</dbReference>
<dbReference type="AlphaFoldDB" id="A0A5C4RXP2"/>
<gene>
    <name evidence="2" type="ORF">E1B00_08535</name>
</gene>
<dbReference type="CDD" id="cd00009">
    <property type="entry name" value="AAA"/>
    <property type="match status" value="1"/>
</dbReference>
<evidence type="ECO:0000313" key="2">
    <source>
        <dbReference type="EMBL" id="TNJ35775.1"/>
    </source>
</evidence>
<name>A0A5C4RXP2_9GAMM</name>
<dbReference type="InterPro" id="IPR027417">
    <property type="entry name" value="P-loop_NTPase"/>
</dbReference>
<evidence type="ECO:0000313" key="3">
    <source>
        <dbReference type="Proteomes" id="UP000305760"/>
    </source>
</evidence>
<dbReference type="InterPro" id="IPR036366">
    <property type="entry name" value="PGBDSf"/>
</dbReference>